<keyword evidence="1" id="KW-0472">Membrane</keyword>
<reference evidence="2" key="1">
    <citation type="journal article" date="2020" name="mSystems">
        <title>Genome- and Community-Level Interaction Insights into Carbon Utilization and Element Cycling Functions of Hydrothermarchaeota in Hydrothermal Sediment.</title>
        <authorList>
            <person name="Zhou Z."/>
            <person name="Liu Y."/>
            <person name="Xu W."/>
            <person name="Pan J."/>
            <person name="Luo Z.H."/>
            <person name="Li M."/>
        </authorList>
    </citation>
    <scope>NUCLEOTIDE SEQUENCE [LARGE SCALE GENOMIC DNA]</scope>
    <source>
        <strain evidence="2">HyVt-76</strain>
    </source>
</reference>
<proteinExistence type="predicted"/>
<name>A0A7V5H3E1_CALAY</name>
<dbReference type="PANTHER" id="PTHR40115">
    <property type="entry name" value="INNER MEMBRANE PROTEIN WITH PEPSY TM HELIX"/>
    <property type="match status" value="1"/>
</dbReference>
<keyword evidence="1" id="KW-0812">Transmembrane</keyword>
<dbReference type="InterPro" id="IPR032307">
    <property type="entry name" value="PepSY_TM-like_2"/>
</dbReference>
<feature type="transmembrane region" description="Helical" evidence="1">
    <location>
        <begin position="166"/>
        <end position="182"/>
    </location>
</feature>
<dbReference type="PANTHER" id="PTHR40115:SF1">
    <property type="entry name" value="INNER MEMBRANE PROTEIN WITH PEPSY TM HELIX"/>
    <property type="match status" value="1"/>
</dbReference>
<feature type="transmembrane region" description="Helical" evidence="1">
    <location>
        <begin position="133"/>
        <end position="154"/>
    </location>
</feature>
<dbReference type="AlphaFoldDB" id="A0A7V5H3E1"/>
<evidence type="ECO:0000256" key="1">
    <source>
        <dbReference type="SAM" id="Phobius"/>
    </source>
</evidence>
<gene>
    <name evidence="2" type="ORF">ENL21_04915</name>
</gene>
<protein>
    <recommendedName>
        <fullName evidence="3">Peptidase</fullName>
    </recommendedName>
</protein>
<evidence type="ECO:0000313" key="2">
    <source>
        <dbReference type="EMBL" id="HHE55101.1"/>
    </source>
</evidence>
<feature type="transmembrane region" description="Helical" evidence="1">
    <location>
        <begin position="12"/>
        <end position="35"/>
    </location>
</feature>
<dbReference type="Pfam" id="PF16357">
    <property type="entry name" value="PepSY_TM_like_2"/>
    <property type="match status" value="1"/>
</dbReference>
<sequence>MKNLKWRKWNNILHRDLGYLAVGLTIIYSISGIAVNHVEDWNPNYKIRHIPVKTTFFDEAPVQVLVSKVLTKINIAEKPESYFRPSPQELHLFFKNKTLKLNIARGTGEWEIVEKRPILYEFNYLHLNHAKKWWTYFADLYALILLFLAISGLFVLKGKNGLAGRGKWLTAIGIILPVIFLSV</sequence>
<dbReference type="Proteomes" id="UP000886111">
    <property type="component" value="Unassembled WGS sequence"/>
</dbReference>
<organism evidence="2">
    <name type="scientific">Caldithrix abyssi</name>
    <dbReference type="NCBI Taxonomy" id="187145"/>
    <lineage>
        <taxon>Bacteria</taxon>
        <taxon>Pseudomonadati</taxon>
        <taxon>Calditrichota</taxon>
        <taxon>Calditrichia</taxon>
        <taxon>Calditrichales</taxon>
        <taxon>Calditrichaceae</taxon>
        <taxon>Caldithrix</taxon>
    </lineage>
</organism>
<keyword evidence="1" id="KW-1133">Transmembrane helix</keyword>
<evidence type="ECO:0008006" key="3">
    <source>
        <dbReference type="Google" id="ProtNLM"/>
    </source>
</evidence>
<comment type="caution">
    <text evidence="2">The sequence shown here is derived from an EMBL/GenBank/DDBJ whole genome shotgun (WGS) entry which is preliminary data.</text>
</comment>
<dbReference type="EMBL" id="DRTD01000362">
    <property type="protein sequence ID" value="HHE55101.1"/>
    <property type="molecule type" value="Genomic_DNA"/>
</dbReference>
<accession>A0A7V5H3E1</accession>